<dbReference type="Pfam" id="PF00534">
    <property type="entry name" value="Glycos_transf_1"/>
    <property type="match status" value="1"/>
</dbReference>
<gene>
    <name evidence="2" type="ORF">LptCag_0259</name>
</gene>
<evidence type="ECO:0000313" key="2">
    <source>
        <dbReference type="EMBL" id="KGA93223.1"/>
    </source>
</evidence>
<dbReference type="Proteomes" id="UP000029452">
    <property type="component" value="Unassembled WGS sequence"/>
</dbReference>
<protein>
    <submittedName>
        <fullName evidence="2">Glycosyltransferase</fullName>
    </submittedName>
</protein>
<dbReference type="Gene3D" id="3.40.50.2000">
    <property type="entry name" value="Glycogen Phosphorylase B"/>
    <property type="match status" value="2"/>
</dbReference>
<dbReference type="AlphaFoldDB" id="A0A094W6X0"/>
<dbReference type="PATRIC" id="fig|178606.4.peg.1853"/>
<dbReference type="InterPro" id="IPR001296">
    <property type="entry name" value="Glyco_trans_1"/>
</dbReference>
<dbReference type="InterPro" id="IPR050194">
    <property type="entry name" value="Glycosyltransferase_grp1"/>
</dbReference>
<sequence>MPVCPPRISLETKNDGNACKDRQGLLKIAIVHEWLVTWAGSERVLAEIMTLYPEADLYVLFDRLPADKRSALPRNPVGESFLGKWPKIDRSYRNLLPLMPAAVESLNLKDYDLVLTSSHAVVKGLLLHSGQLHLCYCHTPPRYLWDMTETYFSRSFSGRLKRAAASLFLSRLRQWDYRAGQRPDAFIANSDFVARRISRIYGRTSIVIHPPVDIERFAVKPGPGGEYFVTLGRFVPYKNIDRIVQAFRSLPYELVIVGDGPGRNRIEDLLRGQRNIRWLPYITDQEWGDLLQKARAFLFMAEEDFGIAPLEAQAAGVPVIAWGAGGILETVPGLKTEDVNRSGISGPVGVLYADPTPDALSQAVHFFVEREEMFQPEAARKNAGRFSRALFRTRYQSFVADQVRQMFGDRPIPGSSGLSERPDHAC</sequence>
<reference evidence="2 3" key="1">
    <citation type="submission" date="2014-06" db="EMBL/GenBank/DDBJ databases">
        <title>Draft genome sequence of iron oxidizing acidophile Leptospirillum ferriphilum DSM14647.</title>
        <authorList>
            <person name="Cardenas J.P."/>
            <person name="Lazcano M."/>
            <person name="Ossandon F.J."/>
            <person name="Corbett M."/>
            <person name="Holmes D.S."/>
            <person name="Watkin E."/>
        </authorList>
    </citation>
    <scope>NUCLEOTIDE SEQUENCE [LARGE SCALE GENOMIC DNA]</scope>
    <source>
        <strain evidence="2 3">DSM 14647</strain>
    </source>
</reference>
<keyword evidence="2" id="KW-0808">Transferase</keyword>
<dbReference type="PANTHER" id="PTHR45947">
    <property type="entry name" value="SULFOQUINOVOSYL TRANSFERASE SQD2"/>
    <property type="match status" value="1"/>
</dbReference>
<dbReference type="PANTHER" id="PTHR45947:SF3">
    <property type="entry name" value="SULFOQUINOVOSYL TRANSFERASE SQD2"/>
    <property type="match status" value="1"/>
</dbReference>
<organism evidence="2 3">
    <name type="scientific">Leptospirillum ferriphilum</name>
    <dbReference type="NCBI Taxonomy" id="178606"/>
    <lineage>
        <taxon>Bacteria</taxon>
        <taxon>Pseudomonadati</taxon>
        <taxon>Nitrospirota</taxon>
        <taxon>Nitrospiria</taxon>
        <taxon>Nitrospirales</taxon>
        <taxon>Nitrospiraceae</taxon>
        <taxon>Leptospirillum</taxon>
    </lineage>
</organism>
<dbReference type="EMBL" id="JPGK01000007">
    <property type="protein sequence ID" value="KGA93223.1"/>
    <property type="molecule type" value="Genomic_DNA"/>
</dbReference>
<evidence type="ECO:0000259" key="1">
    <source>
        <dbReference type="Pfam" id="PF00534"/>
    </source>
</evidence>
<dbReference type="SUPFAM" id="SSF53756">
    <property type="entry name" value="UDP-Glycosyltransferase/glycogen phosphorylase"/>
    <property type="match status" value="1"/>
</dbReference>
<dbReference type="CDD" id="cd03804">
    <property type="entry name" value="GT4_WbaZ-like"/>
    <property type="match status" value="1"/>
</dbReference>
<dbReference type="GO" id="GO:0016757">
    <property type="term" value="F:glycosyltransferase activity"/>
    <property type="evidence" value="ECO:0007669"/>
    <property type="project" value="InterPro"/>
</dbReference>
<name>A0A094W6X0_9BACT</name>
<proteinExistence type="predicted"/>
<feature type="domain" description="Glycosyl transferase family 1" evidence="1">
    <location>
        <begin position="215"/>
        <end position="373"/>
    </location>
</feature>
<evidence type="ECO:0000313" key="3">
    <source>
        <dbReference type="Proteomes" id="UP000029452"/>
    </source>
</evidence>
<accession>A0A094W6X0</accession>
<comment type="caution">
    <text evidence="2">The sequence shown here is derived from an EMBL/GenBank/DDBJ whole genome shotgun (WGS) entry which is preliminary data.</text>
</comment>